<evidence type="ECO:0000313" key="10">
    <source>
        <dbReference type="EMBL" id="KAE8716010.1"/>
    </source>
</evidence>
<feature type="domain" description="COBRA C-terminal" evidence="9">
    <location>
        <begin position="159"/>
        <end position="222"/>
    </location>
</feature>
<feature type="region of interest" description="Disordered" evidence="7">
    <location>
        <begin position="379"/>
        <end position="450"/>
    </location>
</feature>
<keyword evidence="6" id="KW-0449">Lipoprotein</keyword>
<feature type="region of interest" description="Disordered" evidence="7">
    <location>
        <begin position="604"/>
        <end position="626"/>
    </location>
</feature>
<evidence type="ECO:0000256" key="2">
    <source>
        <dbReference type="ARBA" id="ARBA00005507"/>
    </source>
</evidence>
<keyword evidence="3" id="KW-0336">GPI-anchor</keyword>
<dbReference type="InterPro" id="IPR056900">
    <property type="entry name" value="COB_C"/>
</dbReference>
<evidence type="ECO:0000256" key="8">
    <source>
        <dbReference type="SAM" id="SignalP"/>
    </source>
</evidence>
<evidence type="ECO:0000256" key="3">
    <source>
        <dbReference type="ARBA" id="ARBA00022622"/>
    </source>
</evidence>
<keyword evidence="4 8" id="KW-0732">Signal</keyword>
<evidence type="ECO:0000256" key="7">
    <source>
        <dbReference type="SAM" id="MobiDB-lite"/>
    </source>
</evidence>
<comment type="similarity">
    <text evidence="2">Belongs to the COBRA family.</text>
</comment>
<feature type="region of interest" description="Disordered" evidence="7">
    <location>
        <begin position="528"/>
        <end position="558"/>
    </location>
</feature>
<comment type="subcellular location">
    <subcellularLocation>
        <location evidence="1">Cell membrane</location>
        <topology evidence="1">Lipid-anchor</topology>
        <topology evidence="1">GPI-anchor</topology>
    </subcellularLocation>
</comment>
<feature type="chain" id="PRO_5025671537" evidence="8">
    <location>
        <begin position="21"/>
        <end position="701"/>
    </location>
</feature>
<protein>
    <submittedName>
        <fullName evidence="10">COBRA-like protein 5</fullName>
    </submittedName>
</protein>
<dbReference type="AlphaFoldDB" id="A0A6A3BFV4"/>
<dbReference type="Proteomes" id="UP000436088">
    <property type="component" value="Unassembled WGS sequence"/>
</dbReference>
<evidence type="ECO:0000256" key="6">
    <source>
        <dbReference type="ARBA" id="ARBA00023288"/>
    </source>
</evidence>
<evidence type="ECO:0000259" key="9">
    <source>
        <dbReference type="Pfam" id="PF25079"/>
    </source>
</evidence>
<dbReference type="GO" id="GO:0010215">
    <property type="term" value="P:cellulose microfibril organization"/>
    <property type="evidence" value="ECO:0007669"/>
    <property type="project" value="InterPro"/>
</dbReference>
<evidence type="ECO:0000256" key="5">
    <source>
        <dbReference type="ARBA" id="ARBA00023180"/>
    </source>
</evidence>
<dbReference type="Gene3D" id="1.20.5.170">
    <property type="match status" value="1"/>
</dbReference>
<proteinExistence type="inferred from homology"/>
<dbReference type="PANTHER" id="PTHR31673">
    <property type="entry name" value="PROTEIN COBRA"/>
    <property type="match status" value="1"/>
</dbReference>
<organism evidence="10 11">
    <name type="scientific">Hibiscus syriacus</name>
    <name type="common">Rose of Sharon</name>
    <dbReference type="NCBI Taxonomy" id="106335"/>
    <lineage>
        <taxon>Eukaryota</taxon>
        <taxon>Viridiplantae</taxon>
        <taxon>Streptophyta</taxon>
        <taxon>Embryophyta</taxon>
        <taxon>Tracheophyta</taxon>
        <taxon>Spermatophyta</taxon>
        <taxon>Magnoliopsida</taxon>
        <taxon>eudicotyledons</taxon>
        <taxon>Gunneridae</taxon>
        <taxon>Pentapetalae</taxon>
        <taxon>rosids</taxon>
        <taxon>malvids</taxon>
        <taxon>Malvales</taxon>
        <taxon>Malvaceae</taxon>
        <taxon>Malvoideae</taxon>
        <taxon>Hibiscus</taxon>
    </lineage>
</organism>
<feature type="signal peptide" evidence="8">
    <location>
        <begin position="1"/>
        <end position="20"/>
    </location>
</feature>
<comment type="caution">
    <text evidence="10">The sequence shown here is derived from an EMBL/GenBank/DDBJ whole genome shotgun (WGS) entry which is preliminary data.</text>
</comment>
<gene>
    <name evidence="10" type="ORF">F3Y22_tig00110156pilonHSYRG00186</name>
</gene>
<evidence type="ECO:0000313" key="11">
    <source>
        <dbReference type="Proteomes" id="UP000436088"/>
    </source>
</evidence>
<dbReference type="Pfam" id="PF04833">
    <property type="entry name" value="COBRA"/>
    <property type="match status" value="1"/>
</dbReference>
<accession>A0A6A3BFV4</accession>
<reference evidence="10" key="1">
    <citation type="submission" date="2019-09" db="EMBL/GenBank/DDBJ databases">
        <title>Draft genome information of white flower Hibiscus syriacus.</title>
        <authorList>
            <person name="Kim Y.-M."/>
        </authorList>
    </citation>
    <scope>NUCLEOTIDE SEQUENCE [LARGE SCALE GENOMIC DNA]</scope>
    <source>
        <strain evidence="10">YM2019G1</strain>
    </source>
</reference>
<dbReference type="GO" id="GO:0005886">
    <property type="term" value="C:plasma membrane"/>
    <property type="evidence" value="ECO:0007669"/>
    <property type="project" value="UniProtKB-SubCell"/>
</dbReference>
<keyword evidence="3" id="KW-0472">Membrane</keyword>
<dbReference type="Pfam" id="PF25079">
    <property type="entry name" value="COB_C"/>
    <property type="match status" value="1"/>
</dbReference>
<name>A0A6A3BFV4_HIBSY</name>
<dbReference type="InterPro" id="IPR006918">
    <property type="entry name" value="COBRA_pln"/>
</dbReference>
<dbReference type="EMBL" id="VEPZ02000855">
    <property type="protein sequence ID" value="KAE8716010.1"/>
    <property type="molecule type" value="Genomic_DNA"/>
</dbReference>
<dbReference type="GO" id="GO:0052324">
    <property type="term" value="P:plant-type cell wall cellulose biosynthetic process"/>
    <property type="evidence" value="ECO:0007669"/>
    <property type="project" value="TreeGrafter"/>
</dbReference>
<evidence type="ECO:0000256" key="1">
    <source>
        <dbReference type="ARBA" id="ARBA00004609"/>
    </source>
</evidence>
<keyword evidence="11" id="KW-1185">Reference proteome</keyword>
<keyword evidence="5" id="KW-0325">Glycoprotein</keyword>
<evidence type="ECO:0000256" key="4">
    <source>
        <dbReference type="ARBA" id="ARBA00022729"/>
    </source>
</evidence>
<dbReference type="PANTHER" id="PTHR31673:SF68">
    <property type="entry name" value="COBRA-LIKE PROTEIN"/>
    <property type="match status" value="1"/>
</dbReference>
<sequence>MKSIRGLVVLFLVMLPSAVSYDPLDPTENITIKWDVVSCTMDGYVVAVTMSNFQMYRAQTTEQGDCSKFKGNVPHCCMRTPIVVDLLPEVAYNQQFSNCCKAGIVSAWGQDPSGSVSAFQVSVGFVGELQTRRDIERDMHLIAISCLKEPELLHFLLMTCMFYGMKFYNDLLMEAGPQGNVQSEVLLGKNKDTITFKQGWAFPRKVYFKGDECLLPPPDTYPFLLNSAFVNPIAMSTMAAYSHLHLSLSHPSPTKSVPISGEIRLSPSLGATLTIRNGKSTKSTNEVSLAKTIASKLSPAQRKMFDDTCFGPWLKVQHPGGDAMLTHLFLQTMTRDLPDTIQRRDEEIWFDFPPAYTCFGREEFCLITGLRFGHDDVASTSGAITSPRAITSPEPSSDRPGYTPPQRHPSPIMSHHRASSPPSPQDRRPEKMPRRLSPCSPPPPQRDELGELRDEVNALREEVGTLRKDDGAWRIEVSTLRGEVAALREMVASLQNEVHTLRNERPDKRIRRRGRAITSPFTPMVRRLRKKKPDSPVTLKSPLQSFKRPYPPSRFPPTFKRPLSSLNRFLPPFQSPIHMWVEDSGYLDGEVDKVSVYFGTSSLASRPTSAPIPEDNSTHSGHKKPNKFNVTVVRDETAPQQSPGARGDCGPLVCLCLARLTTGSTEFLPPTDRDRAAVGLWFRHYMARAIYSRRCLPASAL</sequence>
<dbReference type="GO" id="GO:0098552">
    <property type="term" value="C:side of membrane"/>
    <property type="evidence" value="ECO:0007669"/>
    <property type="project" value="UniProtKB-KW"/>
</dbReference>